<dbReference type="PROSITE" id="PS50127">
    <property type="entry name" value="UBC_2"/>
    <property type="match status" value="2"/>
</dbReference>
<keyword evidence="4" id="KW-1185">Reference proteome</keyword>
<dbReference type="CDD" id="cd23809">
    <property type="entry name" value="UBCc_UBE2Z"/>
    <property type="match status" value="1"/>
</dbReference>
<feature type="domain" description="UBC core" evidence="2">
    <location>
        <begin position="3"/>
        <end position="163"/>
    </location>
</feature>
<dbReference type="InterPro" id="IPR050113">
    <property type="entry name" value="Ub_conjugating_enzyme"/>
</dbReference>
<evidence type="ECO:0000313" key="3">
    <source>
        <dbReference type="EMBL" id="RVD82654.1"/>
    </source>
</evidence>
<dbReference type="Pfam" id="PF00179">
    <property type="entry name" value="UQ_con"/>
    <property type="match status" value="2"/>
</dbReference>
<dbReference type="GeneID" id="93589383"/>
<dbReference type="RefSeq" id="XP_067488198.1">
    <property type="nucleotide sequence ID" value="XM_067636598.1"/>
</dbReference>
<dbReference type="Proteomes" id="UP000283090">
    <property type="component" value="Unassembled WGS sequence"/>
</dbReference>
<feature type="domain" description="UBC core" evidence="2">
    <location>
        <begin position="301"/>
        <end position="453"/>
    </location>
</feature>
<dbReference type="InterPro" id="IPR000608">
    <property type="entry name" value="UBC"/>
</dbReference>
<proteinExistence type="predicted"/>
<gene>
    <name evidence="3" type="ORF">DFL_007072</name>
</gene>
<evidence type="ECO:0000259" key="2">
    <source>
        <dbReference type="PROSITE" id="PS50127"/>
    </source>
</evidence>
<dbReference type="VEuPathDB" id="FungiDB:DFL_007072"/>
<organism evidence="3 4">
    <name type="scientific">Arthrobotrys flagrans</name>
    <name type="common">Nematode-trapping fungus</name>
    <name type="synonym">Trichothecium flagrans</name>
    <dbReference type="NCBI Taxonomy" id="97331"/>
    <lineage>
        <taxon>Eukaryota</taxon>
        <taxon>Fungi</taxon>
        <taxon>Dikarya</taxon>
        <taxon>Ascomycota</taxon>
        <taxon>Pezizomycotina</taxon>
        <taxon>Orbiliomycetes</taxon>
        <taxon>Orbiliales</taxon>
        <taxon>Orbiliaceae</taxon>
        <taxon>Arthrobotrys</taxon>
    </lineage>
</organism>
<dbReference type="SMART" id="SM00212">
    <property type="entry name" value="UBCc"/>
    <property type="match status" value="1"/>
</dbReference>
<keyword evidence="1" id="KW-0833">Ubl conjugation pathway</keyword>
<evidence type="ECO:0000313" key="4">
    <source>
        <dbReference type="Proteomes" id="UP000283090"/>
    </source>
</evidence>
<dbReference type="SUPFAM" id="SSF54495">
    <property type="entry name" value="UBC-like"/>
    <property type="match status" value="2"/>
</dbReference>
<dbReference type="CDD" id="cd00195">
    <property type="entry name" value="UBCc_UEV"/>
    <property type="match status" value="1"/>
</dbReference>
<dbReference type="STRING" id="97331.A0A436ZUM1"/>
<dbReference type="OrthoDB" id="1926878at2759"/>
<reference evidence="3 4" key="1">
    <citation type="submission" date="2019-01" db="EMBL/GenBank/DDBJ databases">
        <title>Intercellular communication is required for trap formation in the nematode-trapping fungus Duddingtonia flagrans.</title>
        <authorList>
            <person name="Youssar L."/>
            <person name="Wernet V."/>
            <person name="Hensel N."/>
            <person name="Hildebrandt H.-G."/>
            <person name="Fischer R."/>
        </authorList>
    </citation>
    <scope>NUCLEOTIDE SEQUENCE [LARGE SCALE GENOMIC DNA]</scope>
    <source>
        <strain evidence="3 4">CBS H-5679</strain>
    </source>
</reference>
<dbReference type="AlphaFoldDB" id="A0A436ZUM1"/>
<name>A0A436ZUM1_ARTFL</name>
<dbReference type="InterPro" id="IPR016135">
    <property type="entry name" value="UBQ-conjugating_enzyme/RWD"/>
</dbReference>
<dbReference type="PANTHER" id="PTHR24067">
    <property type="entry name" value="UBIQUITIN-CONJUGATING ENZYME E2"/>
    <property type="match status" value="1"/>
</dbReference>
<sequence length="455" mass="52062">MNQSTLRLTRELADIQKSNDLSIAVACRDSDIRNIRALILGPPETPYEFGFFEFTMKFPKEYPGKAPAVNAITTNGGRCRFNPNIYAGGKVCLSILGTWRGERGEEWSSAQGLESILISIQSLMSSNPYENEPGYENANSQHDKDNQKAYILKIRHETLRIAIIQRLEEYLGLKPDGTSVVREPREDGGGDITSASYVDEGGVYFFEPFKDLCKRRFLWYYDTYLASIQIEKAKVTENQPFVQMPFEMSGGSGGNSMEGKFNYTELERRIQNIRQKLDVEAEGWGVEGMKALKDERGVAANLQRQFEQAKVFFDKSEAATLDMELEDNNPFIWRVTYFGRPMTNLDGGLFIFTIRFSVRFPEEQPRVQFSTPMFHHKINKDGVPAYFPGGLHPRPDDAKSHIEGVISLLEDEDPAYDPRTQINIEASKLYWGTKEEKREYSKQFRRSVQRSIEYA</sequence>
<dbReference type="Gene3D" id="3.10.110.10">
    <property type="entry name" value="Ubiquitin Conjugating Enzyme"/>
    <property type="match status" value="2"/>
</dbReference>
<accession>A0A436ZUM1</accession>
<evidence type="ECO:0000256" key="1">
    <source>
        <dbReference type="ARBA" id="ARBA00022786"/>
    </source>
</evidence>
<protein>
    <recommendedName>
        <fullName evidence="2">UBC core domain-containing protein</fullName>
    </recommendedName>
</protein>
<comment type="caution">
    <text evidence="3">The sequence shown here is derived from an EMBL/GenBank/DDBJ whole genome shotgun (WGS) entry which is preliminary data.</text>
</comment>
<dbReference type="EMBL" id="SAEB01000009">
    <property type="protein sequence ID" value="RVD82654.1"/>
    <property type="molecule type" value="Genomic_DNA"/>
</dbReference>